<comment type="function">
    <text evidence="1">Accessory subunit of the mitochondrial membrane respiratory chain NADH dehydrogenase (Complex I), that is believed not to be involved in catalysis. Complex I functions in the transfer of electrons from NADH to the respiratory chain. The immediate electron acceptor for the enzyme is believed to be ubiquinone.</text>
</comment>
<evidence type="ECO:0000256" key="12">
    <source>
        <dbReference type="PIRSR" id="PIRSR619342-50"/>
    </source>
</evidence>
<evidence type="ECO:0000256" key="4">
    <source>
        <dbReference type="ARBA" id="ARBA00007372"/>
    </source>
</evidence>
<dbReference type="GO" id="GO:0005743">
    <property type="term" value="C:mitochondrial inner membrane"/>
    <property type="evidence" value="ECO:0007669"/>
    <property type="project" value="UniProtKB-SubCell"/>
</dbReference>
<evidence type="ECO:0000256" key="10">
    <source>
        <dbReference type="ARBA" id="ARBA00023136"/>
    </source>
</evidence>
<evidence type="ECO:0000256" key="2">
    <source>
        <dbReference type="ARBA" id="ARBA00004569"/>
    </source>
</evidence>
<keyword evidence="11 12" id="KW-1015">Disulfide bond</keyword>
<evidence type="ECO:0000256" key="11">
    <source>
        <dbReference type="ARBA" id="ARBA00023157"/>
    </source>
</evidence>
<evidence type="ECO:0000256" key="8">
    <source>
        <dbReference type="ARBA" id="ARBA00022982"/>
    </source>
</evidence>
<evidence type="ECO:0000256" key="1">
    <source>
        <dbReference type="ARBA" id="ARBA00003195"/>
    </source>
</evidence>
<gene>
    <name evidence="13" type="ORF">LPLAT_LOCUS12414</name>
</gene>
<keyword evidence="7" id="KW-0999">Mitochondrion inner membrane</keyword>
<organism evidence="13 14">
    <name type="scientific">Lasius platythorax</name>
    <dbReference type="NCBI Taxonomy" id="488582"/>
    <lineage>
        <taxon>Eukaryota</taxon>
        <taxon>Metazoa</taxon>
        <taxon>Ecdysozoa</taxon>
        <taxon>Arthropoda</taxon>
        <taxon>Hexapoda</taxon>
        <taxon>Insecta</taxon>
        <taxon>Pterygota</taxon>
        <taxon>Neoptera</taxon>
        <taxon>Endopterygota</taxon>
        <taxon>Hymenoptera</taxon>
        <taxon>Apocrita</taxon>
        <taxon>Aculeata</taxon>
        <taxon>Formicoidea</taxon>
        <taxon>Formicidae</taxon>
        <taxon>Formicinae</taxon>
        <taxon>Lasius</taxon>
        <taxon>Lasius</taxon>
    </lineage>
</organism>
<dbReference type="PANTHER" id="PTHR21268:SF2">
    <property type="entry name" value="NADH DEHYDROGENASE [UBIQUINONE] IRON-SULFUR PROTEIN 5"/>
    <property type="match status" value="1"/>
</dbReference>
<keyword evidence="6" id="KW-0679">Respiratory chain</keyword>
<dbReference type="InterPro" id="IPR019342">
    <property type="entry name" value="NADH_UbQ_OxRdtase_FeS-su5"/>
</dbReference>
<keyword evidence="8" id="KW-0249">Electron transport</keyword>
<comment type="similarity">
    <text evidence="4">Belongs to the complex I NDUFS5 subunit family.</text>
</comment>
<comment type="subcellular location">
    <subcellularLocation>
        <location evidence="3">Mitochondrion inner membrane</location>
        <topology evidence="3">Peripheral membrane protein</topology>
    </subcellularLocation>
    <subcellularLocation>
        <location evidence="2">Mitochondrion intermembrane space</location>
    </subcellularLocation>
</comment>
<accession>A0AAV2P4B0</accession>
<evidence type="ECO:0008006" key="15">
    <source>
        <dbReference type="Google" id="ProtNLM"/>
    </source>
</evidence>
<protein>
    <recommendedName>
        <fullName evidence="15">Complex I-15 kDa</fullName>
    </recommendedName>
</protein>
<evidence type="ECO:0000256" key="3">
    <source>
        <dbReference type="ARBA" id="ARBA00004637"/>
    </source>
</evidence>
<dbReference type="Pfam" id="PF10200">
    <property type="entry name" value="Ndufs5"/>
    <property type="match status" value="1"/>
</dbReference>
<dbReference type="Proteomes" id="UP001497644">
    <property type="component" value="Chromosome 7"/>
</dbReference>
<evidence type="ECO:0000256" key="7">
    <source>
        <dbReference type="ARBA" id="ARBA00022792"/>
    </source>
</evidence>
<dbReference type="PANTHER" id="PTHR21268">
    <property type="entry name" value="NADH DEHYDROGENASE [UBIQUINONE] IRON-SULFUR PROTEIN 5"/>
    <property type="match status" value="1"/>
</dbReference>
<sequence length="109" mass="13291">MIDHENITGLRWASPMIKGPFTDFLANVRNFQFLKECAQYELHYVDCMEAYGYHRGKRECRMILNDMYECVMKIKRIRRVEAMQEERYRQYKNGERDKIWAETPPLDLF</sequence>
<feature type="disulfide bond" evidence="12">
    <location>
        <begin position="47"/>
        <end position="60"/>
    </location>
</feature>
<keyword evidence="14" id="KW-1185">Reference proteome</keyword>
<keyword evidence="5" id="KW-0813">Transport</keyword>
<dbReference type="GO" id="GO:0005758">
    <property type="term" value="C:mitochondrial intermembrane space"/>
    <property type="evidence" value="ECO:0007669"/>
    <property type="project" value="UniProtKB-SubCell"/>
</dbReference>
<feature type="disulfide bond" evidence="12">
    <location>
        <begin position="37"/>
        <end position="70"/>
    </location>
</feature>
<name>A0AAV2P4B0_9HYME</name>
<evidence type="ECO:0000313" key="14">
    <source>
        <dbReference type="Proteomes" id="UP001497644"/>
    </source>
</evidence>
<evidence type="ECO:0000256" key="5">
    <source>
        <dbReference type="ARBA" id="ARBA00022448"/>
    </source>
</evidence>
<keyword evidence="9" id="KW-0496">Mitochondrion</keyword>
<dbReference type="EMBL" id="OZ034830">
    <property type="protein sequence ID" value="CAL1687157.1"/>
    <property type="molecule type" value="Genomic_DNA"/>
</dbReference>
<evidence type="ECO:0000313" key="13">
    <source>
        <dbReference type="EMBL" id="CAL1687157.1"/>
    </source>
</evidence>
<reference evidence="13" key="1">
    <citation type="submission" date="2024-04" db="EMBL/GenBank/DDBJ databases">
        <authorList>
            <consortium name="Molecular Ecology Group"/>
        </authorList>
    </citation>
    <scope>NUCLEOTIDE SEQUENCE</scope>
</reference>
<evidence type="ECO:0000256" key="9">
    <source>
        <dbReference type="ARBA" id="ARBA00023128"/>
    </source>
</evidence>
<dbReference type="AlphaFoldDB" id="A0AAV2P4B0"/>
<evidence type="ECO:0000256" key="6">
    <source>
        <dbReference type="ARBA" id="ARBA00022660"/>
    </source>
</evidence>
<proteinExistence type="inferred from homology"/>
<keyword evidence="10" id="KW-0472">Membrane</keyword>